<dbReference type="InterPro" id="IPR015660">
    <property type="entry name" value="MASH1/Ascl1a-like"/>
</dbReference>
<dbReference type="PROSITE" id="PS50888">
    <property type="entry name" value="BHLH"/>
    <property type="match status" value="1"/>
</dbReference>
<dbReference type="AlphaFoldDB" id="A0AAV7ETA2"/>
<dbReference type="GO" id="GO:0000981">
    <property type="term" value="F:DNA-binding transcription factor activity, RNA polymerase II-specific"/>
    <property type="evidence" value="ECO:0007669"/>
    <property type="project" value="TreeGrafter"/>
</dbReference>
<evidence type="ECO:0000256" key="4">
    <source>
        <dbReference type="SAM" id="MobiDB-lite"/>
    </source>
</evidence>
<feature type="region of interest" description="Disordered" evidence="4">
    <location>
        <begin position="21"/>
        <end position="88"/>
    </location>
</feature>
<sequence length="312" mass="35104">MNYIGHAFHFQQGDELCYQSNPNIIIPRNPPQQQQEQQIQQQIHQISPSTTTSSSKQLQPLPHQSGGPRRKQVASSNVDDDEIKDEEEKNISKKKKIIHRDVERQRRHEMAMLYSSLRSLLPIEYLKGKRSISDHMNEAANYIRHQQKKIKELGEKREGLRRVVAVSNNIIAASGTTSSSSSTTTNMSCSTDHDHVLMEGRLIFKYMRSVIVRPCWIGVEVLISGFSREEAPLSRLLALLLEAGLHVVSCTSCVSSSSTTTNTTTTSTSLLDHYLDNRVVYNIQSEVGDEVLLDLSQLQQKLTDAIMISSSS</sequence>
<dbReference type="Pfam" id="PF00010">
    <property type="entry name" value="HLH"/>
    <property type="match status" value="1"/>
</dbReference>
<feature type="domain" description="BHLH" evidence="5">
    <location>
        <begin position="94"/>
        <end position="146"/>
    </location>
</feature>
<accession>A0AAV7ETA2</accession>
<dbReference type="SMART" id="SM00353">
    <property type="entry name" value="HLH"/>
    <property type="match status" value="1"/>
</dbReference>
<evidence type="ECO:0000256" key="2">
    <source>
        <dbReference type="ARBA" id="ARBA00023125"/>
    </source>
</evidence>
<evidence type="ECO:0000256" key="1">
    <source>
        <dbReference type="ARBA" id="ARBA00023015"/>
    </source>
</evidence>
<dbReference type="SUPFAM" id="SSF47459">
    <property type="entry name" value="HLH, helix-loop-helix DNA-binding domain"/>
    <property type="match status" value="1"/>
</dbReference>
<dbReference type="PANTHER" id="PTHR13935:SF106">
    <property type="entry name" value="ACHAETE-SCUTE COMPLEX PROTEIN T5-RELATED"/>
    <property type="match status" value="1"/>
</dbReference>
<gene>
    <name evidence="6" type="ORF">H6P81_005009</name>
</gene>
<evidence type="ECO:0000256" key="3">
    <source>
        <dbReference type="ARBA" id="ARBA00023163"/>
    </source>
</evidence>
<feature type="compositionally biased region" description="Low complexity" evidence="4">
    <location>
        <begin position="21"/>
        <end position="60"/>
    </location>
</feature>
<keyword evidence="1" id="KW-0805">Transcription regulation</keyword>
<dbReference type="PANTHER" id="PTHR13935">
    <property type="entry name" value="ACHAETE-SCUTE TRANSCRIPTION FACTOR-RELATED"/>
    <property type="match status" value="1"/>
</dbReference>
<keyword evidence="3" id="KW-0804">Transcription</keyword>
<reference evidence="6 7" key="1">
    <citation type="submission" date="2021-07" db="EMBL/GenBank/DDBJ databases">
        <title>The Aristolochia fimbriata genome: insights into angiosperm evolution, floral development and chemical biosynthesis.</title>
        <authorList>
            <person name="Jiao Y."/>
        </authorList>
    </citation>
    <scope>NUCLEOTIDE SEQUENCE [LARGE SCALE GENOMIC DNA]</scope>
    <source>
        <strain evidence="6">IBCAS-2021</strain>
        <tissue evidence="6">Leaf</tissue>
    </source>
</reference>
<evidence type="ECO:0000259" key="5">
    <source>
        <dbReference type="PROSITE" id="PS50888"/>
    </source>
</evidence>
<keyword evidence="7" id="KW-1185">Reference proteome</keyword>
<dbReference type="GO" id="GO:0090575">
    <property type="term" value="C:RNA polymerase II transcription regulator complex"/>
    <property type="evidence" value="ECO:0007669"/>
    <property type="project" value="TreeGrafter"/>
</dbReference>
<dbReference type="EMBL" id="JAINDJ010000003">
    <property type="protein sequence ID" value="KAG9452105.1"/>
    <property type="molecule type" value="Genomic_DNA"/>
</dbReference>
<dbReference type="Proteomes" id="UP000825729">
    <property type="component" value="Unassembled WGS sequence"/>
</dbReference>
<evidence type="ECO:0000313" key="7">
    <source>
        <dbReference type="Proteomes" id="UP000825729"/>
    </source>
</evidence>
<dbReference type="GO" id="GO:0000977">
    <property type="term" value="F:RNA polymerase II transcription regulatory region sequence-specific DNA binding"/>
    <property type="evidence" value="ECO:0007669"/>
    <property type="project" value="TreeGrafter"/>
</dbReference>
<keyword evidence="2" id="KW-0238">DNA-binding</keyword>
<dbReference type="InterPro" id="IPR036638">
    <property type="entry name" value="HLH_DNA-bd_sf"/>
</dbReference>
<organism evidence="6 7">
    <name type="scientific">Aristolochia fimbriata</name>
    <name type="common">White veined hardy Dutchman's pipe vine</name>
    <dbReference type="NCBI Taxonomy" id="158543"/>
    <lineage>
        <taxon>Eukaryota</taxon>
        <taxon>Viridiplantae</taxon>
        <taxon>Streptophyta</taxon>
        <taxon>Embryophyta</taxon>
        <taxon>Tracheophyta</taxon>
        <taxon>Spermatophyta</taxon>
        <taxon>Magnoliopsida</taxon>
        <taxon>Magnoliidae</taxon>
        <taxon>Piperales</taxon>
        <taxon>Aristolochiaceae</taxon>
        <taxon>Aristolochia</taxon>
    </lineage>
</organism>
<comment type="caution">
    <text evidence="6">The sequence shown here is derived from an EMBL/GenBank/DDBJ whole genome shotgun (WGS) entry which is preliminary data.</text>
</comment>
<dbReference type="GO" id="GO:0046983">
    <property type="term" value="F:protein dimerization activity"/>
    <property type="evidence" value="ECO:0007669"/>
    <property type="project" value="InterPro"/>
</dbReference>
<proteinExistence type="predicted"/>
<dbReference type="Gene3D" id="4.10.280.10">
    <property type="entry name" value="Helix-loop-helix DNA-binding domain"/>
    <property type="match status" value="1"/>
</dbReference>
<protein>
    <recommendedName>
        <fullName evidence="5">BHLH domain-containing protein</fullName>
    </recommendedName>
</protein>
<evidence type="ECO:0000313" key="6">
    <source>
        <dbReference type="EMBL" id="KAG9452105.1"/>
    </source>
</evidence>
<dbReference type="InterPro" id="IPR011598">
    <property type="entry name" value="bHLH_dom"/>
</dbReference>
<name>A0AAV7ETA2_ARIFI</name>
<dbReference type="CDD" id="cd18914">
    <property type="entry name" value="bHLH_AtORG2_like"/>
    <property type="match status" value="1"/>
</dbReference>